<evidence type="ECO:0000256" key="5">
    <source>
        <dbReference type="HAMAP-Rule" id="MF_01260"/>
    </source>
</evidence>
<keyword evidence="3 5" id="KW-0093">Biotin biosynthesis</keyword>
<evidence type="ECO:0000256" key="4">
    <source>
        <dbReference type="ARBA" id="ARBA00022801"/>
    </source>
</evidence>
<reference evidence="7 10" key="2">
    <citation type="submission" date="2023-12" db="EMBL/GenBank/DDBJ databases">
        <title>Genome sequencing of Xanthomonas floridensis.</title>
        <authorList>
            <person name="Greer S."/>
            <person name="Harrison J."/>
            <person name="Grant M."/>
            <person name="Vicente J."/>
            <person name="Studholme D."/>
        </authorList>
    </citation>
    <scope>NUCLEOTIDE SEQUENCE [LARGE SCALE GENOMIC DNA]</scope>
    <source>
        <strain evidence="7 10">WHRI 8848</strain>
    </source>
</reference>
<feature type="binding site" evidence="5">
    <location>
        <begin position="78"/>
        <end position="79"/>
    </location>
    <ligand>
        <name>substrate</name>
    </ligand>
</feature>
<dbReference type="NCBIfam" id="TIGR01738">
    <property type="entry name" value="bioH"/>
    <property type="match status" value="1"/>
</dbReference>
<feature type="domain" description="AB hydrolase-1" evidence="6">
    <location>
        <begin position="10"/>
        <end position="237"/>
    </location>
</feature>
<feature type="active site" evidence="5">
    <location>
        <position position="231"/>
    </location>
</feature>
<comment type="subunit">
    <text evidence="5">Monomer.</text>
</comment>
<dbReference type="InterPro" id="IPR050266">
    <property type="entry name" value="AB_hydrolase_sf"/>
</dbReference>
<protein>
    <recommendedName>
        <fullName evidence="5">Pimeloyl-[acyl-carrier protein] methyl ester esterase</fullName>
        <ecNumber evidence="5">3.1.1.85</ecNumber>
    </recommendedName>
    <alternativeName>
        <fullName evidence="5">Biotin synthesis protein BioH</fullName>
    </alternativeName>
    <alternativeName>
        <fullName evidence="5">Carboxylesterase BioH</fullName>
    </alternativeName>
</protein>
<dbReference type="GO" id="GO:0005737">
    <property type="term" value="C:cytoplasm"/>
    <property type="evidence" value="ECO:0007669"/>
    <property type="project" value="UniProtKB-SubCell"/>
</dbReference>
<dbReference type="EMBL" id="JAYFSO010000007">
    <property type="protein sequence ID" value="MEA5123776.1"/>
    <property type="molecule type" value="Genomic_DNA"/>
</dbReference>
<name>A0A1A9MEI0_9XANT</name>
<evidence type="ECO:0000313" key="9">
    <source>
        <dbReference type="Proteomes" id="UP000077659"/>
    </source>
</evidence>
<dbReference type="Pfam" id="PF00561">
    <property type="entry name" value="Abhydrolase_1"/>
    <property type="match status" value="1"/>
</dbReference>
<keyword evidence="2 5" id="KW-0963">Cytoplasm</keyword>
<keyword evidence="10" id="KW-1185">Reference proteome</keyword>
<dbReference type="EMBL" id="LXNG01000004">
    <property type="protein sequence ID" value="OAG68933.1"/>
    <property type="molecule type" value="Genomic_DNA"/>
</dbReference>
<dbReference type="GO" id="GO:0016020">
    <property type="term" value="C:membrane"/>
    <property type="evidence" value="ECO:0007669"/>
    <property type="project" value="TreeGrafter"/>
</dbReference>
<dbReference type="SUPFAM" id="SSF53474">
    <property type="entry name" value="alpha/beta-Hydrolases"/>
    <property type="match status" value="1"/>
</dbReference>
<dbReference type="GO" id="GO:0090499">
    <property type="term" value="F:pimelyl-[acyl-carrier protein] methyl ester esterase activity"/>
    <property type="evidence" value="ECO:0007669"/>
    <property type="project" value="UniProtKB-EC"/>
</dbReference>
<evidence type="ECO:0000259" key="6">
    <source>
        <dbReference type="Pfam" id="PF00561"/>
    </source>
</evidence>
<dbReference type="RefSeq" id="WP_064507783.1">
    <property type="nucleotide sequence ID" value="NZ_JAYFSN010000006.1"/>
</dbReference>
<comment type="subcellular location">
    <subcellularLocation>
        <location evidence="5">Cytoplasm</location>
    </subcellularLocation>
</comment>
<evidence type="ECO:0000313" key="10">
    <source>
        <dbReference type="Proteomes" id="UP001303614"/>
    </source>
</evidence>
<reference evidence="8 9" key="1">
    <citation type="submission" date="2016-05" db="EMBL/GenBank/DDBJ databases">
        <title>Pathogenic, phenotypic and molecular characterisation of Xanthomonas nasturtii sp. nov. and Xanthomonas floridensis sp. nov., new species of Xanthomonas associated with watercress production in Florida.</title>
        <authorList>
            <person name="Vicente J.G."/>
            <person name="Rothwell S."/>
            <person name="Holub E.B."/>
            <person name="Studholme D.J."/>
        </authorList>
    </citation>
    <scope>NUCLEOTIDE SEQUENCE [LARGE SCALE GENOMIC DNA]</scope>
    <source>
        <strain evidence="8 9">WHRI 8848</strain>
    </source>
</reference>
<dbReference type="PANTHER" id="PTHR43798:SF31">
    <property type="entry name" value="AB HYDROLASE SUPERFAMILY PROTEIN YCLE"/>
    <property type="match status" value="1"/>
</dbReference>
<feature type="active site" description="Nucleophile" evidence="5">
    <location>
        <position position="78"/>
    </location>
</feature>
<evidence type="ECO:0000256" key="2">
    <source>
        <dbReference type="ARBA" id="ARBA00022490"/>
    </source>
</evidence>
<sequence>MHIDVIGQGPALVLLHGWALHGGVFAPLVERLSPHFQLHLVDLPGHGFSRQDPTPLALPDVVADVAAATPPAVWLGWSLGGLFALHAAATLPQVRALAMIAATPRFVRGSDWPEAVEREVFAQFGQDLERDYRGTLERFLALDTLGSAHARAELRSLRETLTARGEPAAEALQQGLQLLERTDLRRALPQLTRPSLWIGGQRDRLVPAAGMQAAAARAPQAQTLTIAGGGHAPFLGHADQVAEALQRFVASVP</sequence>
<feature type="binding site" evidence="5">
    <location>
        <begin position="139"/>
        <end position="143"/>
    </location>
    <ligand>
        <name>substrate</name>
    </ligand>
</feature>
<dbReference type="STRING" id="1843580.A7D17_11365"/>
<comment type="similarity">
    <text evidence="5">Belongs to the AB hydrolase superfamily. Carboxylesterase BioH family.</text>
</comment>
<evidence type="ECO:0000256" key="1">
    <source>
        <dbReference type="ARBA" id="ARBA00022487"/>
    </source>
</evidence>
<dbReference type="UniPathway" id="UPA00078"/>
<proteinExistence type="inferred from homology"/>
<gene>
    <name evidence="5 7" type="primary">bioH</name>
    <name evidence="8" type="ORF">A7D17_11365</name>
    <name evidence="7" type="ORF">VB146_07885</name>
</gene>
<feature type="binding site" evidence="5">
    <location>
        <position position="18"/>
    </location>
    <ligand>
        <name>substrate</name>
    </ligand>
</feature>
<dbReference type="InterPro" id="IPR010076">
    <property type="entry name" value="BioH"/>
</dbReference>
<keyword evidence="1 5" id="KW-0719">Serine esterase</keyword>
<dbReference type="Proteomes" id="UP000077659">
    <property type="component" value="Unassembled WGS sequence"/>
</dbReference>
<dbReference type="HAMAP" id="MF_01260">
    <property type="entry name" value="Carboxylester"/>
    <property type="match status" value="1"/>
</dbReference>
<dbReference type="EC" id="3.1.1.85" evidence="5"/>
<dbReference type="Proteomes" id="UP001303614">
    <property type="component" value="Unassembled WGS sequence"/>
</dbReference>
<dbReference type="Gene3D" id="3.40.50.1820">
    <property type="entry name" value="alpha/beta hydrolase"/>
    <property type="match status" value="1"/>
</dbReference>
<dbReference type="AlphaFoldDB" id="A0A1A9MEI0"/>
<accession>A0A1A9MEI0</accession>
<feature type="active site" evidence="5">
    <location>
        <position position="203"/>
    </location>
</feature>
<dbReference type="PANTHER" id="PTHR43798">
    <property type="entry name" value="MONOACYLGLYCEROL LIPASE"/>
    <property type="match status" value="1"/>
</dbReference>
<dbReference type="InterPro" id="IPR029058">
    <property type="entry name" value="AB_hydrolase_fold"/>
</dbReference>
<comment type="pathway">
    <text evidence="5">Cofactor biosynthesis; biotin biosynthesis.</text>
</comment>
<keyword evidence="4 5" id="KW-0378">Hydrolase</keyword>
<dbReference type="OrthoDB" id="9780744at2"/>
<comment type="caution">
    <text evidence="8">The sequence shown here is derived from an EMBL/GenBank/DDBJ whole genome shotgun (WGS) entry which is preliminary data.</text>
</comment>
<evidence type="ECO:0000313" key="8">
    <source>
        <dbReference type="EMBL" id="OAG68933.1"/>
    </source>
</evidence>
<dbReference type="InterPro" id="IPR000073">
    <property type="entry name" value="AB_hydrolase_1"/>
</dbReference>
<comment type="function">
    <text evidence="5">The physiological role of BioH is to remove the methyl group introduced by BioC when the pimeloyl moiety is complete. It allows to synthesize pimeloyl-ACP via the fatty acid synthetic pathway through the hydrolysis of the ester bonds of pimeloyl-ACP esters.</text>
</comment>
<dbReference type="GO" id="GO:0009102">
    <property type="term" value="P:biotin biosynthetic process"/>
    <property type="evidence" value="ECO:0007669"/>
    <property type="project" value="UniProtKB-UniRule"/>
</dbReference>
<feature type="binding site" evidence="5">
    <location>
        <position position="231"/>
    </location>
    <ligand>
        <name>substrate</name>
    </ligand>
</feature>
<comment type="catalytic activity">
    <reaction evidence="5">
        <text>6-carboxyhexanoyl-[ACP] methyl ester + H2O = 6-carboxyhexanoyl-[ACP] + methanol + H(+)</text>
        <dbReference type="Rhea" id="RHEA:42700"/>
        <dbReference type="Rhea" id="RHEA-COMP:9955"/>
        <dbReference type="Rhea" id="RHEA-COMP:10186"/>
        <dbReference type="ChEBI" id="CHEBI:15377"/>
        <dbReference type="ChEBI" id="CHEBI:15378"/>
        <dbReference type="ChEBI" id="CHEBI:17790"/>
        <dbReference type="ChEBI" id="CHEBI:78846"/>
        <dbReference type="ChEBI" id="CHEBI:82735"/>
        <dbReference type="EC" id="3.1.1.85"/>
    </reaction>
</comment>
<evidence type="ECO:0000256" key="3">
    <source>
        <dbReference type="ARBA" id="ARBA00022756"/>
    </source>
</evidence>
<organism evidence="8 9">
    <name type="scientific">Xanthomonas floridensis</name>
    <dbReference type="NCBI Taxonomy" id="1843580"/>
    <lineage>
        <taxon>Bacteria</taxon>
        <taxon>Pseudomonadati</taxon>
        <taxon>Pseudomonadota</taxon>
        <taxon>Gammaproteobacteria</taxon>
        <taxon>Lysobacterales</taxon>
        <taxon>Lysobacteraceae</taxon>
        <taxon>Xanthomonas</taxon>
    </lineage>
</organism>
<evidence type="ECO:0000313" key="7">
    <source>
        <dbReference type="EMBL" id="MEA5123776.1"/>
    </source>
</evidence>